<feature type="region of interest" description="Disordered" evidence="1">
    <location>
        <begin position="314"/>
        <end position="335"/>
    </location>
</feature>
<reference evidence="2 3" key="1">
    <citation type="submission" date="2019-03" db="EMBL/GenBank/DDBJ databases">
        <title>Single cell metagenomics reveals metabolic interactions within the superorganism composed of flagellate Streblomastix strix and complex community of Bacteroidetes bacteria on its surface.</title>
        <authorList>
            <person name="Treitli S.C."/>
            <person name="Kolisko M."/>
            <person name="Husnik F."/>
            <person name="Keeling P."/>
            <person name="Hampl V."/>
        </authorList>
    </citation>
    <scope>NUCLEOTIDE SEQUENCE [LARGE SCALE GENOMIC DNA]</scope>
    <source>
        <strain evidence="2">ST1C</strain>
    </source>
</reference>
<feature type="compositionally biased region" description="Low complexity" evidence="1">
    <location>
        <begin position="497"/>
        <end position="513"/>
    </location>
</feature>
<feature type="compositionally biased region" description="Basic and acidic residues" evidence="1">
    <location>
        <begin position="451"/>
        <end position="490"/>
    </location>
</feature>
<dbReference type="Proteomes" id="UP000324800">
    <property type="component" value="Unassembled WGS sequence"/>
</dbReference>
<gene>
    <name evidence="2" type="ORF">EZS28_011871</name>
</gene>
<evidence type="ECO:0000256" key="1">
    <source>
        <dbReference type="SAM" id="MobiDB-lite"/>
    </source>
</evidence>
<evidence type="ECO:0000313" key="3">
    <source>
        <dbReference type="Proteomes" id="UP000324800"/>
    </source>
</evidence>
<name>A0A5J4WCH7_9EUKA</name>
<sequence length="513" mass="58824">MIECDCNAETQEQQIHWLAGIEIVVQILEQLQTRQIQERNQYTNQFSKSYNLKQGQLTISSYQLNEYIFNWRDDIYQQRFVLNGDGEIGSGQLDRTKINKENVLLANKYIRLLNRRITKLGECRERATLSSLLFLLPFDNSIILRFAYLFIWPITLAFTHAVSSEQQYDKQTYLNIDDEIKHFPLIPPSNDYQLFTSHSSEQQMMKLALNSGAQILNSFITSFTYPYLSVLLDPVKQELLSALTILASQDKRFVLVLGKLGEIGSDFMDYHFDIPINRRGAAAQRDLDGYDDELNNNLFNKNIINLQNEISSQPQTSIQTSQNQPSNTTTSNIINSFSNSISGKSLSSAAISSSVNSNRQQEDNQKISLSAGIGEDDEELGLMLVLEYEPRNERRSYNYQLNNKQQNQQDIHYQQNEVTKQIKEDSIQTSISVSGGLKGGNPRSGTQTSKKKSDDNKEKDKDKDKQKTKEKEVTKDKDKPKEKDNEHELDSNADDSCNYPYNNCNNINKHILQ</sequence>
<protein>
    <submittedName>
        <fullName evidence="2">Uncharacterized protein</fullName>
    </submittedName>
</protein>
<proteinExistence type="predicted"/>
<organism evidence="2 3">
    <name type="scientific">Streblomastix strix</name>
    <dbReference type="NCBI Taxonomy" id="222440"/>
    <lineage>
        <taxon>Eukaryota</taxon>
        <taxon>Metamonada</taxon>
        <taxon>Preaxostyla</taxon>
        <taxon>Oxymonadida</taxon>
        <taxon>Streblomastigidae</taxon>
        <taxon>Streblomastix</taxon>
    </lineage>
</organism>
<comment type="caution">
    <text evidence="2">The sequence shown here is derived from an EMBL/GenBank/DDBJ whole genome shotgun (WGS) entry which is preliminary data.</text>
</comment>
<feature type="region of interest" description="Disordered" evidence="1">
    <location>
        <begin position="420"/>
        <end position="513"/>
    </location>
</feature>
<dbReference type="AlphaFoldDB" id="A0A5J4WCH7"/>
<dbReference type="EMBL" id="SNRW01002488">
    <property type="protein sequence ID" value="KAA6392601.1"/>
    <property type="molecule type" value="Genomic_DNA"/>
</dbReference>
<accession>A0A5J4WCH7</accession>
<evidence type="ECO:0000313" key="2">
    <source>
        <dbReference type="EMBL" id="KAA6392601.1"/>
    </source>
</evidence>